<name>A0ABR4CPN1_9HELO</name>
<protein>
    <submittedName>
        <fullName evidence="2">Uncharacterized protein</fullName>
    </submittedName>
</protein>
<accession>A0ABR4CPN1</accession>
<sequence length="109" mass="12116">MFTKLQRLETETSRDEHLHGETGGRRDLLTIKNPASNATAGVAATSKDGKKLVAKEKKDGAAKEHCMDERWAVDEVGYEGDDEADDESEDNSKGRKLSHRYRGGDARRL</sequence>
<keyword evidence="3" id="KW-1185">Reference proteome</keyword>
<organism evidence="2 3">
    <name type="scientific">Oculimacula yallundae</name>
    <dbReference type="NCBI Taxonomy" id="86028"/>
    <lineage>
        <taxon>Eukaryota</taxon>
        <taxon>Fungi</taxon>
        <taxon>Dikarya</taxon>
        <taxon>Ascomycota</taxon>
        <taxon>Pezizomycotina</taxon>
        <taxon>Leotiomycetes</taxon>
        <taxon>Helotiales</taxon>
        <taxon>Ploettnerulaceae</taxon>
        <taxon>Oculimacula</taxon>
    </lineage>
</organism>
<evidence type="ECO:0000313" key="3">
    <source>
        <dbReference type="Proteomes" id="UP001595075"/>
    </source>
</evidence>
<feature type="region of interest" description="Disordered" evidence="1">
    <location>
        <begin position="74"/>
        <end position="109"/>
    </location>
</feature>
<dbReference type="Proteomes" id="UP001595075">
    <property type="component" value="Unassembled WGS sequence"/>
</dbReference>
<feature type="compositionally biased region" description="Acidic residues" evidence="1">
    <location>
        <begin position="76"/>
        <end position="89"/>
    </location>
</feature>
<evidence type="ECO:0000313" key="2">
    <source>
        <dbReference type="EMBL" id="KAL2071742.1"/>
    </source>
</evidence>
<reference evidence="2 3" key="1">
    <citation type="journal article" date="2024" name="Commun. Biol.">
        <title>Comparative genomic analysis of thermophilic fungi reveals convergent evolutionary adaptations and gene losses.</title>
        <authorList>
            <person name="Steindorff A.S."/>
            <person name="Aguilar-Pontes M.V."/>
            <person name="Robinson A.J."/>
            <person name="Andreopoulos B."/>
            <person name="LaButti K."/>
            <person name="Kuo A."/>
            <person name="Mondo S."/>
            <person name="Riley R."/>
            <person name="Otillar R."/>
            <person name="Haridas S."/>
            <person name="Lipzen A."/>
            <person name="Grimwood J."/>
            <person name="Schmutz J."/>
            <person name="Clum A."/>
            <person name="Reid I.D."/>
            <person name="Moisan M.C."/>
            <person name="Butler G."/>
            <person name="Nguyen T.T.M."/>
            <person name="Dewar K."/>
            <person name="Conant G."/>
            <person name="Drula E."/>
            <person name="Henrissat B."/>
            <person name="Hansel C."/>
            <person name="Singer S."/>
            <person name="Hutchinson M.I."/>
            <person name="de Vries R.P."/>
            <person name="Natvig D.O."/>
            <person name="Powell A.J."/>
            <person name="Tsang A."/>
            <person name="Grigoriev I.V."/>
        </authorList>
    </citation>
    <scope>NUCLEOTIDE SEQUENCE [LARGE SCALE GENOMIC DNA]</scope>
    <source>
        <strain evidence="2 3">CBS 494.80</strain>
    </source>
</reference>
<feature type="region of interest" description="Disordered" evidence="1">
    <location>
        <begin position="1"/>
        <end position="27"/>
    </location>
</feature>
<gene>
    <name evidence="2" type="ORF">VTL71DRAFT_12977</name>
</gene>
<comment type="caution">
    <text evidence="2">The sequence shown here is derived from an EMBL/GenBank/DDBJ whole genome shotgun (WGS) entry which is preliminary data.</text>
</comment>
<evidence type="ECO:0000256" key="1">
    <source>
        <dbReference type="SAM" id="MobiDB-lite"/>
    </source>
</evidence>
<proteinExistence type="predicted"/>
<dbReference type="EMBL" id="JAZHXI010000005">
    <property type="protein sequence ID" value="KAL2071742.1"/>
    <property type="molecule type" value="Genomic_DNA"/>
</dbReference>